<dbReference type="SMART" id="SM00354">
    <property type="entry name" value="HTH_LACI"/>
    <property type="match status" value="1"/>
</dbReference>
<dbReference type="Pfam" id="PF13377">
    <property type="entry name" value="Peripla_BP_3"/>
    <property type="match status" value="1"/>
</dbReference>
<dbReference type="CDD" id="cd06293">
    <property type="entry name" value="PBP1_LacI-like"/>
    <property type="match status" value="1"/>
</dbReference>
<dbReference type="SUPFAM" id="SSF53822">
    <property type="entry name" value="Periplasmic binding protein-like I"/>
    <property type="match status" value="1"/>
</dbReference>
<feature type="domain" description="HTH lacI-type" evidence="4">
    <location>
        <begin position="4"/>
        <end position="58"/>
    </location>
</feature>
<evidence type="ECO:0000259" key="4">
    <source>
        <dbReference type="PROSITE" id="PS50932"/>
    </source>
</evidence>
<dbReference type="GO" id="GO:0003677">
    <property type="term" value="F:DNA binding"/>
    <property type="evidence" value="ECO:0007669"/>
    <property type="project" value="UniProtKB-KW"/>
</dbReference>
<accession>A0ABV3P383</accession>
<dbReference type="InterPro" id="IPR010982">
    <property type="entry name" value="Lambda_DNA-bd_dom_sf"/>
</dbReference>
<evidence type="ECO:0000256" key="2">
    <source>
        <dbReference type="ARBA" id="ARBA00023125"/>
    </source>
</evidence>
<dbReference type="InterPro" id="IPR000843">
    <property type="entry name" value="HTH_LacI"/>
</dbReference>
<evidence type="ECO:0000256" key="1">
    <source>
        <dbReference type="ARBA" id="ARBA00023015"/>
    </source>
</evidence>
<dbReference type="Gene3D" id="3.40.50.2300">
    <property type="match status" value="2"/>
</dbReference>
<name>A0ABV3P383_9ACTN</name>
<keyword evidence="6" id="KW-1185">Reference proteome</keyword>
<dbReference type="CDD" id="cd01392">
    <property type="entry name" value="HTH_LacI"/>
    <property type="match status" value="1"/>
</dbReference>
<sequence>MAAVSIKEVAARAGVSIGTVSNVLNRPQTVTETNRLRVQEAIEELGYVRNESARQLRMGRSRFLALVVLDIANPFFTELARGAELTAEAGGHTLLLCSSAEDLARERRHLEVLRQQRVAGIVLSPVDTSEERLAELRRLDVPLVLLDRSDPDGPTPSVSVDDVEGGRLAVAHLLAAGHRHIAVVGGPHGFLQVDHRIQGARRAVADAGLPPETLVEVEVPAMHLENGRAVGATLDSWGRPDRPTAVFCLNDLLALGVLQEVVQRGLKVPDDLALVGYDDIDFAAAATVPLTSVRQPTDLLGRSAVEMLLQRAAADAAGATAERTVDVRDDLPVVVPDRQVVYLPELVVRASSS</sequence>
<proteinExistence type="predicted"/>
<dbReference type="Pfam" id="PF00356">
    <property type="entry name" value="LacI"/>
    <property type="match status" value="1"/>
</dbReference>
<organism evidence="5 6">
    <name type="scientific">Kineococcus endophyticus</name>
    <dbReference type="NCBI Taxonomy" id="1181883"/>
    <lineage>
        <taxon>Bacteria</taxon>
        <taxon>Bacillati</taxon>
        <taxon>Actinomycetota</taxon>
        <taxon>Actinomycetes</taxon>
        <taxon>Kineosporiales</taxon>
        <taxon>Kineosporiaceae</taxon>
        <taxon>Kineococcus</taxon>
    </lineage>
</organism>
<gene>
    <name evidence="5" type="ORF">AB1207_04925</name>
</gene>
<protein>
    <submittedName>
        <fullName evidence="5">LacI family DNA-binding transcriptional regulator</fullName>
    </submittedName>
</protein>
<comment type="caution">
    <text evidence="5">The sequence shown here is derived from an EMBL/GenBank/DDBJ whole genome shotgun (WGS) entry which is preliminary data.</text>
</comment>
<keyword evidence="2 5" id="KW-0238">DNA-binding</keyword>
<keyword evidence="1" id="KW-0805">Transcription regulation</keyword>
<keyword evidence="3" id="KW-0804">Transcription</keyword>
<dbReference type="EMBL" id="JBFNQN010000003">
    <property type="protein sequence ID" value="MEW9264079.1"/>
    <property type="molecule type" value="Genomic_DNA"/>
</dbReference>
<dbReference type="PANTHER" id="PTHR30146">
    <property type="entry name" value="LACI-RELATED TRANSCRIPTIONAL REPRESSOR"/>
    <property type="match status" value="1"/>
</dbReference>
<dbReference type="PROSITE" id="PS50932">
    <property type="entry name" value="HTH_LACI_2"/>
    <property type="match status" value="1"/>
</dbReference>
<dbReference type="Proteomes" id="UP001555826">
    <property type="component" value="Unassembled WGS sequence"/>
</dbReference>
<dbReference type="Gene3D" id="1.10.260.40">
    <property type="entry name" value="lambda repressor-like DNA-binding domains"/>
    <property type="match status" value="1"/>
</dbReference>
<dbReference type="SUPFAM" id="SSF47413">
    <property type="entry name" value="lambda repressor-like DNA-binding domains"/>
    <property type="match status" value="1"/>
</dbReference>
<dbReference type="PROSITE" id="PS00356">
    <property type="entry name" value="HTH_LACI_1"/>
    <property type="match status" value="1"/>
</dbReference>
<dbReference type="RefSeq" id="WP_367636686.1">
    <property type="nucleotide sequence ID" value="NZ_JBFNQN010000003.1"/>
</dbReference>
<reference evidence="5 6" key="1">
    <citation type="submission" date="2024-07" db="EMBL/GenBank/DDBJ databases">
        <authorList>
            <person name="Thanompreechachai J."/>
            <person name="Duangmal K."/>
        </authorList>
    </citation>
    <scope>NUCLEOTIDE SEQUENCE [LARGE SCALE GENOMIC DNA]</scope>
    <source>
        <strain evidence="5 6">KCTC 19886</strain>
    </source>
</reference>
<dbReference type="InterPro" id="IPR028082">
    <property type="entry name" value="Peripla_BP_I"/>
</dbReference>
<evidence type="ECO:0000313" key="5">
    <source>
        <dbReference type="EMBL" id="MEW9264079.1"/>
    </source>
</evidence>
<evidence type="ECO:0000256" key="3">
    <source>
        <dbReference type="ARBA" id="ARBA00023163"/>
    </source>
</evidence>
<dbReference type="PANTHER" id="PTHR30146:SF109">
    <property type="entry name" value="HTH-TYPE TRANSCRIPTIONAL REGULATOR GALS"/>
    <property type="match status" value="1"/>
</dbReference>
<dbReference type="InterPro" id="IPR046335">
    <property type="entry name" value="LacI/GalR-like_sensor"/>
</dbReference>
<evidence type="ECO:0000313" key="6">
    <source>
        <dbReference type="Proteomes" id="UP001555826"/>
    </source>
</evidence>